<evidence type="ECO:0000313" key="3">
    <source>
        <dbReference type="Proteomes" id="UP000676336"/>
    </source>
</evidence>
<sequence>MNGEDWDREAHTGQIFNDDELRQLNGQNEMWSNSVTPAVPNTAIPSRPQSSYLDRDGALLSRPVTESPKQLPQTIASYEPKRTSAYTAGGLMSQSNHVGDACLDSQFENIRRNMLATGVGRGRLPATPHPPSFSTRSVSY</sequence>
<gene>
    <name evidence="2" type="ORF">SMN809_LOCUS81746</name>
</gene>
<feature type="compositionally biased region" description="Polar residues" evidence="1">
    <location>
        <begin position="25"/>
        <end position="36"/>
    </location>
</feature>
<feature type="region of interest" description="Disordered" evidence="1">
    <location>
        <begin position="25"/>
        <end position="54"/>
    </location>
</feature>
<evidence type="ECO:0000313" key="2">
    <source>
        <dbReference type="EMBL" id="CAF5220124.1"/>
    </source>
</evidence>
<accession>A0A8S3JTL5</accession>
<feature type="compositionally biased region" description="Polar residues" evidence="1">
    <location>
        <begin position="43"/>
        <end position="52"/>
    </location>
</feature>
<name>A0A8S3JTL5_9BILA</name>
<evidence type="ECO:0000256" key="1">
    <source>
        <dbReference type="SAM" id="MobiDB-lite"/>
    </source>
</evidence>
<comment type="caution">
    <text evidence="2">The sequence shown here is derived from an EMBL/GenBank/DDBJ whole genome shotgun (WGS) entry which is preliminary data.</text>
</comment>
<feature type="region of interest" description="Disordered" evidence="1">
    <location>
        <begin position="121"/>
        <end position="140"/>
    </location>
</feature>
<dbReference type="AlphaFoldDB" id="A0A8S3JTL5"/>
<reference evidence="2" key="1">
    <citation type="submission" date="2021-02" db="EMBL/GenBank/DDBJ databases">
        <authorList>
            <person name="Nowell W R."/>
        </authorList>
    </citation>
    <scope>NUCLEOTIDE SEQUENCE</scope>
</reference>
<protein>
    <submittedName>
        <fullName evidence="2">Uncharacterized protein</fullName>
    </submittedName>
</protein>
<organism evidence="2 3">
    <name type="scientific">Rotaria magnacalcarata</name>
    <dbReference type="NCBI Taxonomy" id="392030"/>
    <lineage>
        <taxon>Eukaryota</taxon>
        <taxon>Metazoa</taxon>
        <taxon>Spiralia</taxon>
        <taxon>Gnathifera</taxon>
        <taxon>Rotifera</taxon>
        <taxon>Eurotatoria</taxon>
        <taxon>Bdelloidea</taxon>
        <taxon>Philodinida</taxon>
        <taxon>Philodinidae</taxon>
        <taxon>Rotaria</taxon>
    </lineage>
</organism>
<feature type="non-terminal residue" evidence="2">
    <location>
        <position position="1"/>
    </location>
</feature>
<proteinExistence type="predicted"/>
<dbReference type="EMBL" id="CAJOBI010349303">
    <property type="protein sequence ID" value="CAF5220124.1"/>
    <property type="molecule type" value="Genomic_DNA"/>
</dbReference>
<dbReference type="Proteomes" id="UP000676336">
    <property type="component" value="Unassembled WGS sequence"/>
</dbReference>